<feature type="compositionally biased region" description="Polar residues" evidence="1">
    <location>
        <begin position="16"/>
        <end position="29"/>
    </location>
</feature>
<evidence type="ECO:0000313" key="3">
    <source>
        <dbReference type="Proteomes" id="UP000765509"/>
    </source>
</evidence>
<protein>
    <submittedName>
        <fullName evidence="2">Uncharacterized protein</fullName>
    </submittedName>
</protein>
<dbReference type="EMBL" id="AVOT02015210">
    <property type="protein sequence ID" value="MBW0499322.1"/>
    <property type="molecule type" value="Genomic_DNA"/>
</dbReference>
<keyword evidence="3" id="KW-1185">Reference proteome</keyword>
<name>A0A9Q3DFY5_9BASI</name>
<gene>
    <name evidence="2" type="ORF">O181_039037</name>
</gene>
<evidence type="ECO:0000313" key="2">
    <source>
        <dbReference type="EMBL" id="MBW0499322.1"/>
    </source>
</evidence>
<dbReference type="Proteomes" id="UP000765509">
    <property type="component" value="Unassembled WGS sequence"/>
</dbReference>
<evidence type="ECO:0000256" key="1">
    <source>
        <dbReference type="SAM" id="MobiDB-lite"/>
    </source>
</evidence>
<comment type="caution">
    <text evidence="2">The sequence shown here is derived from an EMBL/GenBank/DDBJ whole genome shotgun (WGS) entry which is preliminary data.</text>
</comment>
<organism evidence="2 3">
    <name type="scientific">Austropuccinia psidii MF-1</name>
    <dbReference type="NCBI Taxonomy" id="1389203"/>
    <lineage>
        <taxon>Eukaryota</taxon>
        <taxon>Fungi</taxon>
        <taxon>Dikarya</taxon>
        <taxon>Basidiomycota</taxon>
        <taxon>Pucciniomycotina</taxon>
        <taxon>Pucciniomycetes</taxon>
        <taxon>Pucciniales</taxon>
        <taxon>Sphaerophragmiaceae</taxon>
        <taxon>Austropuccinia</taxon>
    </lineage>
</organism>
<proteinExistence type="predicted"/>
<sequence length="85" mass="9362">MDPGTGDVKISHHAKLSNQTNKDFFTSAPNKAYRNPSEPSPMCSKPPEVTNPPDLSNDEPPPEKQSTNRTPPLFQCFPSTRDTHG</sequence>
<dbReference type="AlphaFoldDB" id="A0A9Q3DFY5"/>
<reference evidence="2" key="1">
    <citation type="submission" date="2021-03" db="EMBL/GenBank/DDBJ databases">
        <title>Draft genome sequence of rust myrtle Austropuccinia psidii MF-1, a brazilian biotype.</title>
        <authorList>
            <person name="Quecine M.C."/>
            <person name="Pachon D.M.R."/>
            <person name="Bonatelli M.L."/>
            <person name="Correr F.H."/>
            <person name="Franceschini L.M."/>
            <person name="Leite T.F."/>
            <person name="Margarido G.R.A."/>
            <person name="Almeida C.A."/>
            <person name="Ferrarezi J.A."/>
            <person name="Labate C.A."/>
        </authorList>
    </citation>
    <scope>NUCLEOTIDE SEQUENCE</scope>
    <source>
        <strain evidence="2">MF-1</strain>
    </source>
</reference>
<feature type="region of interest" description="Disordered" evidence="1">
    <location>
        <begin position="1"/>
        <end position="85"/>
    </location>
</feature>
<accession>A0A9Q3DFY5</accession>